<reference evidence="5 6" key="1">
    <citation type="submission" date="2014-04" db="EMBL/GenBank/DDBJ databases">
        <authorList>
            <consortium name="DOE Joint Genome Institute"/>
            <person name="Kuo A."/>
            <person name="Kohler A."/>
            <person name="Costa M.D."/>
            <person name="Nagy L.G."/>
            <person name="Floudas D."/>
            <person name="Copeland A."/>
            <person name="Barry K.W."/>
            <person name="Cichocki N."/>
            <person name="Veneault-Fourrey C."/>
            <person name="LaButti K."/>
            <person name="Lindquist E.A."/>
            <person name="Lipzen A."/>
            <person name="Lundell T."/>
            <person name="Morin E."/>
            <person name="Murat C."/>
            <person name="Sun H."/>
            <person name="Tunlid A."/>
            <person name="Henrissat B."/>
            <person name="Grigoriev I.V."/>
            <person name="Hibbett D.S."/>
            <person name="Martin F."/>
            <person name="Nordberg H.P."/>
            <person name="Cantor M.N."/>
            <person name="Hua S.X."/>
        </authorList>
    </citation>
    <scope>NUCLEOTIDE SEQUENCE [LARGE SCALE GENOMIC DNA]</scope>
    <source>
        <strain evidence="5 6">Marx 270</strain>
    </source>
</reference>
<comment type="similarity">
    <text evidence="2">Belongs to the TACO1 family.</text>
</comment>
<dbReference type="STRING" id="870435.A0A0C3JVY2"/>
<keyword evidence="6" id="KW-1185">Reference proteome</keyword>
<accession>A0A0C3JVY2</accession>
<evidence type="ECO:0000256" key="2">
    <source>
        <dbReference type="ARBA" id="ARBA00008724"/>
    </source>
</evidence>
<comment type="subcellular location">
    <subcellularLocation>
        <location evidence="1">Mitochondrion</location>
    </subcellularLocation>
</comment>
<dbReference type="InterPro" id="IPR029072">
    <property type="entry name" value="YebC-like"/>
</dbReference>
<proteinExistence type="inferred from homology"/>
<dbReference type="Gene3D" id="3.30.70.980">
    <property type="match status" value="2"/>
</dbReference>
<gene>
    <name evidence="5" type="ORF">M404DRAFT_992830</name>
</gene>
<dbReference type="InterPro" id="IPR048300">
    <property type="entry name" value="TACO1_YebC-like_2nd/3rd_dom"/>
</dbReference>
<dbReference type="SUPFAM" id="SSF75625">
    <property type="entry name" value="YebC-like"/>
    <property type="match status" value="1"/>
</dbReference>
<dbReference type="EMBL" id="KN831946">
    <property type="protein sequence ID" value="KIO13273.1"/>
    <property type="molecule type" value="Genomic_DNA"/>
</dbReference>
<dbReference type="Gene3D" id="1.10.10.200">
    <property type="match status" value="1"/>
</dbReference>
<dbReference type="Pfam" id="PF01709">
    <property type="entry name" value="Transcrip_reg"/>
    <property type="match status" value="1"/>
</dbReference>
<organism evidence="5 6">
    <name type="scientific">Pisolithus tinctorius Marx 270</name>
    <dbReference type="NCBI Taxonomy" id="870435"/>
    <lineage>
        <taxon>Eukaryota</taxon>
        <taxon>Fungi</taxon>
        <taxon>Dikarya</taxon>
        <taxon>Basidiomycota</taxon>
        <taxon>Agaricomycotina</taxon>
        <taxon>Agaricomycetes</taxon>
        <taxon>Agaricomycetidae</taxon>
        <taxon>Boletales</taxon>
        <taxon>Sclerodermatineae</taxon>
        <taxon>Pisolithaceae</taxon>
        <taxon>Pisolithus</taxon>
    </lineage>
</organism>
<dbReference type="HOGENOM" id="CLU_062974_1_0_1"/>
<name>A0A0C3JVY2_PISTI</name>
<dbReference type="FunFam" id="1.10.10.200:FF:000002">
    <property type="entry name" value="Probable transcriptional regulatory protein CLM62_37755"/>
    <property type="match status" value="1"/>
</dbReference>
<protein>
    <submittedName>
        <fullName evidence="5">Uncharacterized protein</fullName>
    </submittedName>
</protein>
<dbReference type="GO" id="GO:0005739">
    <property type="term" value="C:mitochondrion"/>
    <property type="evidence" value="ECO:0007669"/>
    <property type="project" value="UniProtKB-SubCell"/>
</dbReference>
<dbReference type="Pfam" id="PF20772">
    <property type="entry name" value="TACO1_YebC_N"/>
    <property type="match status" value="1"/>
</dbReference>
<evidence type="ECO:0000259" key="4">
    <source>
        <dbReference type="Pfam" id="PF20772"/>
    </source>
</evidence>
<dbReference type="OrthoDB" id="2017544at2759"/>
<dbReference type="Proteomes" id="UP000054217">
    <property type="component" value="Unassembled WGS sequence"/>
</dbReference>
<sequence>MLHSGFLPKKPNLLSIRTFTRTPGCFAGHNKWSKIKQRKGLEDAKKSKMYGKAAMEIITAAKIGGSMRPEENSMLATAIRRAKEAGVPKENIENAIARAERTKGHGQMLTFEAMMNATTGLIIECRSDNINRTVGKLREILHHHGARPAPVKFLFQQRGYIKVQIGDDMEDLLDRLMTECPVDFAEWCEEAPRQRGVELVCRMVDLSKVTKLIEEYAPSSPLCEILTSEVNWAPLENRDASEEERSLVDSLVEDLQENDDIERVFTTLEPNHLVVEC</sequence>
<dbReference type="PANTHER" id="PTHR12532">
    <property type="entry name" value="TRANSLATIONAL ACTIVATOR OF CYTOCHROME C OXIDASE 1"/>
    <property type="match status" value="1"/>
</dbReference>
<evidence type="ECO:0000313" key="6">
    <source>
        <dbReference type="Proteomes" id="UP000054217"/>
    </source>
</evidence>
<dbReference type="AlphaFoldDB" id="A0A0C3JVY2"/>
<dbReference type="InterPro" id="IPR017856">
    <property type="entry name" value="Integrase-like_N"/>
</dbReference>
<evidence type="ECO:0000259" key="3">
    <source>
        <dbReference type="Pfam" id="PF01709"/>
    </source>
</evidence>
<feature type="domain" description="TACO1/YebC-like N-terminal" evidence="4">
    <location>
        <begin position="30"/>
        <end position="100"/>
    </location>
</feature>
<dbReference type="InterPro" id="IPR026564">
    <property type="entry name" value="Transcrip_reg_TACO1-like_dom3"/>
</dbReference>
<dbReference type="PANTHER" id="PTHR12532:SF0">
    <property type="entry name" value="TRANSLATIONAL ACTIVATOR OF CYTOCHROME C OXIDASE 1"/>
    <property type="match status" value="1"/>
</dbReference>
<evidence type="ECO:0000313" key="5">
    <source>
        <dbReference type="EMBL" id="KIO13273.1"/>
    </source>
</evidence>
<dbReference type="InParanoid" id="A0A0C3JVY2"/>
<dbReference type="InterPro" id="IPR049083">
    <property type="entry name" value="TACO1_YebC_N"/>
</dbReference>
<dbReference type="InterPro" id="IPR002876">
    <property type="entry name" value="Transcrip_reg_TACO1-like"/>
</dbReference>
<evidence type="ECO:0000256" key="1">
    <source>
        <dbReference type="ARBA" id="ARBA00004173"/>
    </source>
</evidence>
<dbReference type="FunCoup" id="A0A0C3JVY2">
    <property type="interactions" value="243"/>
</dbReference>
<feature type="domain" description="TACO1/YebC-like second and third" evidence="3">
    <location>
        <begin position="109"/>
        <end position="267"/>
    </location>
</feature>
<reference evidence="6" key="2">
    <citation type="submission" date="2015-01" db="EMBL/GenBank/DDBJ databases">
        <title>Evolutionary Origins and Diversification of the Mycorrhizal Mutualists.</title>
        <authorList>
            <consortium name="DOE Joint Genome Institute"/>
            <consortium name="Mycorrhizal Genomics Consortium"/>
            <person name="Kohler A."/>
            <person name="Kuo A."/>
            <person name="Nagy L.G."/>
            <person name="Floudas D."/>
            <person name="Copeland A."/>
            <person name="Barry K.W."/>
            <person name="Cichocki N."/>
            <person name="Veneault-Fourrey C."/>
            <person name="LaButti K."/>
            <person name="Lindquist E.A."/>
            <person name="Lipzen A."/>
            <person name="Lundell T."/>
            <person name="Morin E."/>
            <person name="Murat C."/>
            <person name="Riley R."/>
            <person name="Ohm R."/>
            <person name="Sun H."/>
            <person name="Tunlid A."/>
            <person name="Henrissat B."/>
            <person name="Grigoriev I.V."/>
            <person name="Hibbett D.S."/>
            <person name="Martin F."/>
        </authorList>
    </citation>
    <scope>NUCLEOTIDE SEQUENCE [LARGE SCALE GENOMIC DNA]</scope>
    <source>
        <strain evidence="6">Marx 270</strain>
    </source>
</reference>